<dbReference type="Pfam" id="PF00096">
    <property type="entry name" value="zf-C2H2"/>
    <property type="match status" value="8"/>
</dbReference>
<feature type="domain" description="C2H2-type" evidence="13">
    <location>
        <begin position="367"/>
        <end position="394"/>
    </location>
</feature>
<keyword evidence="3" id="KW-0479">Metal-binding</keyword>
<feature type="non-terminal residue" evidence="14">
    <location>
        <position position="470"/>
    </location>
</feature>
<sequence>GDDAGLSQYSCPICTVMFDSPEELQKHMNYHDETKPYKCEECGRGFRSKRMLQKHSSLHKTGHDCRCEICGVQLITRSGYNAHLRGHRNQEIIQATFLPDSNHEASGENTSSEPAFEILQRLKEKNENKTEGFYPQEDGSLDPNKSRAPKSKPKNYSCPFCGMKFFSGGAKFQAHARKAHRDGEFIKCNLCSKSFLGKENLERHLKLHKIYTETFPCEECGKTFRRKYALIVHKKMHTFKKFVKCDICGQEFRFVSEVDKHKNTKHRYDRMLNIYKCNICGQRFPMLSHLSVHCYCHSLPGSKPFECDLCKISFKTSIELKQHIFKKHDELMKRLGDSTYIPDTGTFLTFSSTKVQFSHQAKILKRWTCEVCQKAFSSNSDLKTHRRTHSGETPFKCDFCDRSFKQRGHRKLHIQVVHTKDMPFKCDQCDSAFPTRYRYQVHLKRHTGVKEHQCSYCDKGYYTLGKLNEH</sequence>
<dbReference type="InterPro" id="IPR036236">
    <property type="entry name" value="Znf_C2H2_sf"/>
</dbReference>
<feature type="domain" description="C2H2-type" evidence="13">
    <location>
        <begin position="424"/>
        <end position="451"/>
    </location>
</feature>
<evidence type="ECO:0000256" key="3">
    <source>
        <dbReference type="ARBA" id="ARBA00022723"/>
    </source>
</evidence>
<evidence type="ECO:0000256" key="10">
    <source>
        <dbReference type="ARBA" id="ARBA00023242"/>
    </source>
</evidence>
<feature type="domain" description="C2H2-type" evidence="13">
    <location>
        <begin position="215"/>
        <end position="242"/>
    </location>
</feature>
<dbReference type="Pfam" id="PF12874">
    <property type="entry name" value="zf-met"/>
    <property type="match status" value="1"/>
</dbReference>
<feature type="domain" description="C2H2-type" evidence="13">
    <location>
        <begin position="243"/>
        <end position="271"/>
    </location>
</feature>
<feature type="domain" description="C2H2-type" evidence="13">
    <location>
        <begin position="275"/>
        <end position="304"/>
    </location>
</feature>
<evidence type="ECO:0000256" key="7">
    <source>
        <dbReference type="ARBA" id="ARBA00023015"/>
    </source>
</evidence>
<comment type="similarity">
    <text evidence="2">Belongs to the krueppel C2H2-type zinc-finger protein family.</text>
</comment>
<dbReference type="PROSITE" id="PS50157">
    <property type="entry name" value="ZINC_FINGER_C2H2_2"/>
    <property type="match status" value="9"/>
</dbReference>
<comment type="caution">
    <text evidence="14">The sequence shown here is derived from an EMBL/GenBank/DDBJ whole genome shotgun (WGS) entry which is preliminary data.</text>
</comment>
<feature type="domain" description="C2H2-type" evidence="13">
    <location>
        <begin position="395"/>
        <end position="423"/>
    </location>
</feature>
<evidence type="ECO:0000256" key="6">
    <source>
        <dbReference type="ARBA" id="ARBA00022833"/>
    </source>
</evidence>
<keyword evidence="8" id="KW-0238">DNA-binding</keyword>
<evidence type="ECO:0000259" key="13">
    <source>
        <dbReference type="PROSITE" id="PS50157"/>
    </source>
</evidence>
<keyword evidence="5 11" id="KW-0863">Zinc-finger</keyword>
<feature type="domain" description="C2H2-type" evidence="13">
    <location>
        <begin position="9"/>
        <end position="36"/>
    </location>
</feature>
<feature type="domain" description="C2H2-type" evidence="13">
    <location>
        <begin position="37"/>
        <end position="59"/>
    </location>
</feature>
<comment type="subcellular location">
    <subcellularLocation>
        <location evidence="1">Nucleus</location>
    </subcellularLocation>
</comment>
<evidence type="ECO:0000313" key="15">
    <source>
        <dbReference type="Proteomes" id="UP001497497"/>
    </source>
</evidence>
<evidence type="ECO:0000256" key="2">
    <source>
        <dbReference type="ARBA" id="ARBA00006991"/>
    </source>
</evidence>
<evidence type="ECO:0000256" key="12">
    <source>
        <dbReference type="SAM" id="MobiDB-lite"/>
    </source>
</evidence>
<dbReference type="PROSITE" id="PS00028">
    <property type="entry name" value="ZINC_FINGER_C2H2_1"/>
    <property type="match status" value="11"/>
</dbReference>
<dbReference type="FunFam" id="3.30.160.60:FF:000060">
    <property type="entry name" value="zinc finger protein 436"/>
    <property type="match status" value="1"/>
</dbReference>
<gene>
    <name evidence="14" type="ORF">GSLYS_00000322001</name>
</gene>
<keyword evidence="4" id="KW-0677">Repeat</keyword>
<organism evidence="14 15">
    <name type="scientific">Lymnaea stagnalis</name>
    <name type="common">Great pond snail</name>
    <name type="synonym">Helix stagnalis</name>
    <dbReference type="NCBI Taxonomy" id="6523"/>
    <lineage>
        <taxon>Eukaryota</taxon>
        <taxon>Metazoa</taxon>
        <taxon>Spiralia</taxon>
        <taxon>Lophotrochozoa</taxon>
        <taxon>Mollusca</taxon>
        <taxon>Gastropoda</taxon>
        <taxon>Heterobranchia</taxon>
        <taxon>Euthyneura</taxon>
        <taxon>Panpulmonata</taxon>
        <taxon>Hygrophila</taxon>
        <taxon>Lymnaeoidea</taxon>
        <taxon>Lymnaeidae</taxon>
        <taxon>Lymnaea</taxon>
    </lineage>
</organism>
<feature type="non-terminal residue" evidence="14">
    <location>
        <position position="1"/>
    </location>
</feature>
<dbReference type="EMBL" id="CAXITT010000002">
    <property type="protein sequence ID" value="CAL1526145.1"/>
    <property type="molecule type" value="Genomic_DNA"/>
</dbReference>
<dbReference type="PANTHER" id="PTHR24393">
    <property type="entry name" value="ZINC FINGER PROTEIN"/>
    <property type="match status" value="1"/>
</dbReference>
<keyword evidence="15" id="KW-1185">Reference proteome</keyword>
<dbReference type="Gene3D" id="3.30.160.60">
    <property type="entry name" value="Classic Zinc Finger"/>
    <property type="match status" value="9"/>
</dbReference>
<dbReference type="FunFam" id="3.30.160.60:FF:000478">
    <property type="entry name" value="Zinc finger protein 133"/>
    <property type="match status" value="1"/>
</dbReference>
<reference evidence="14 15" key="1">
    <citation type="submission" date="2024-04" db="EMBL/GenBank/DDBJ databases">
        <authorList>
            <consortium name="Genoscope - CEA"/>
            <person name="William W."/>
        </authorList>
    </citation>
    <scope>NUCLEOTIDE SEQUENCE [LARGE SCALE GENOMIC DNA]</scope>
</reference>
<keyword evidence="9" id="KW-0804">Transcription</keyword>
<evidence type="ECO:0000256" key="4">
    <source>
        <dbReference type="ARBA" id="ARBA00022737"/>
    </source>
</evidence>
<evidence type="ECO:0000256" key="8">
    <source>
        <dbReference type="ARBA" id="ARBA00023125"/>
    </source>
</evidence>
<evidence type="ECO:0000256" key="9">
    <source>
        <dbReference type="ARBA" id="ARBA00023163"/>
    </source>
</evidence>
<evidence type="ECO:0000313" key="14">
    <source>
        <dbReference type="EMBL" id="CAL1526145.1"/>
    </source>
</evidence>
<dbReference type="GO" id="GO:0000978">
    <property type="term" value="F:RNA polymerase II cis-regulatory region sequence-specific DNA binding"/>
    <property type="evidence" value="ECO:0007669"/>
    <property type="project" value="TreeGrafter"/>
</dbReference>
<dbReference type="SUPFAM" id="SSF57667">
    <property type="entry name" value="beta-beta-alpha zinc fingers"/>
    <property type="match status" value="6"/>
</dbReference>
<dbReference type="AlphaFoldDB" id="A0AAV2GXH0"/>
<dbReference type="FunFam" id="3.30.160.60:FF:000100">
    <property type="entry name" value="Zinc finger 45-like"/>
    <property type="match status" value="1"/>
</dbReference>
<dbReference type="Proteomes" id="UP001497497">
    <property type="component" value="Unassembled WGS sequence"/>
</dbReference>
<keyword evidence="10" id="KW-0539">Nucleus</keyword>
<dbReference type="GO" id="GO:0005634">
    <property type="term" value="C:nucleus"/>
    <property type="evidence" value="ECO:0007669"/>
    <property type="project" value="UniProtKB-SubCell"/>
</dbReference>
<dbReference type="PANTHER" id="PTHR24393:SF15">
    <property type="entry name" value="IP01243P-RELATED"/>
    <property type="match status" value="1"/>
</dbReference>
<feature type="domain" description="C2H2-type" evidence="13">
    <location>
        <begin position="186"/>
        <end position="208"/>
    </location>
</feature>
<evidence type="ECO:0000256" key="5">
    <source>
        <dbReference type="ARBA" id="ARBA00022771"/>
    </source>
</evidence>
<protein>
    <recommendedName>
        <fullName evidence="13">C2H2-type domain-containing protein</fullName>
    </recommendedName>
</protein>
<dbReference type="SMART" id="SM00355">
    <property type="entry name" value="ZnF_C2H2"/>
    <property type="match status" value="13"/>
</dbReference>
<dbReference type="InterPro" id="IPR013087">
    <property type="entry name" value="Znf_C2H2_type"/>
</dbReference>
<name>A0AAV2GXH0_LYMST</name>
<feature type="region of interest" description="Disordered" evidence="12">
    <location>
        <begin position="127"/>
        <end position="153"/>
    </location>
</feature>
<evidence type="ECO:0000256" key="1">
    <source>
        <dbReference type="ARBA" id="ARBA00004123"/>
    </source>
</evidence>
<proteinExistence type="inferred from homology"/>
<evidence type="ECO:0000256" key="11">
    <source>
        <dbReference type="PROSITE-ProRule" id="PRU00042"/>
    </source>
</evidence>
<keyword evidence="7" id="KW-0805">Transcription regulation</keyword>
<keyword evidence="6" id="KW-0862">Zinc</keyword>
<dbReference type="GO" id="GO:0001228">
    <property type="term" value="F:DNA-binding transcription activator activity, RNA polymerase II-specific"/>
    <property type="evidence" value="ECO:0007669"/>
    <property type="project" value="TreeGrafter"/>
</dbReference>
<dbReference type="GO" id="GO:0008270">
    <property type="term" value="F:zinc ion binding"/>
    <property type="evidence" value="ECO:0007669"/>
    <property type="project" value="UniProtKB-KW"/>
</dbReference>
<accession>A0AAV2GXH0</accession>